<gene>
    <name evidence="2" type="ORF">GCM10010170_048310</name>
</gene>
<evidence type="ECO:0000313" key="2">
    <source>
        <dbReference type="EMBL" id="GAA2355735.1"/>
    </source>
</evidence>
<feature type="region of interest" description="Disordered" evidence="1">
    <location>
        <begin position="79"/>
        <end position="106"/>
    </location>
</feature>
<name>A0ABN3GMW3_9ACTN</name>
<proteinExistence type="predicted"/>
<reference evidence="2 3" key="1">
    <citation type="journal article" date="2019" name="Int. J. Syst. Evol. Microbiol.">
        <title>The Global Catalogue of Microorganisms (GCM) 10K type strain sequencing project: providing services to taxonomists for standard genome sequencing and annotation.</title>
        <authorList>
            <consortium name="The Broad Institute Genomics Platform"/>
            <consortium name="The Broad Institute Genome Sequencing Center for Infectious Disease"/>
            <person name="Wu L."/>
            <person name="Ma J."/>
        </authorList>
    </citation>
    <scope>NUCLEOTIDE SEQUENCE [LARGE SCALE GENOMIC DNA]</scope>
    <source>
        <strain evidence="2 3">JCM 3272</strain>
    </source>
</reference>
<dbReference type="Proteomes" id="UP001501444">
    <property type="component" value="Unassembled WGS sequence"/>
</dbReference>
<comment type="caution">
    <text evidence="2">The sequence shown here is derived from an EMBL/GenBank/DDBJ whole genome shotgun (WGS) entry which is preliminary data.</text>
</comment>
<dbReference type="EMBL" id="BAAARV010000034">
    <property type="protein sequence ID" value="GAA2355735.1"/>
    <property type="molecule type" value="Genomic_DNA"/>
</dbReference>
<accession>A0ABN3GMW3</accession>
<feature type="region of interest" description="Disordered" evidence="1">
    <location>
        <begin position="33"/>
        <end position="62"/>
    </location>
</feature>
<protein>
    <submittedName>
        <fullName evidence="2">Uncharacterized protein</fullName>
    </submittedName>
</protein>
<sequence length="106" mass="11288">MTRLRAALTGAADLVEPQLDIARLETVEPLLAETGHQVAAGDATTHAKSSHTPQPSATMPARPATIAATLPKSRHVMRRYHRGRGTGSRSVTLMAKWPSDSGQGRP</sequence>
<evidence type="ECO:0000256" key="1">
    <source>
        <dbReference type="SAM" id="MobiDB-lite"/>
    </source>
</evidence>
<keyword evidence="3" id="KW-1185">Reference proteome</keyword>
<evidence type="ECO:0000313" key="3">
    <source>
        <dbReference type="Proteomes" id="UP001501444"/>
    </source>
</evidence>
<organism evidence="2 3">
    <name type="scientific">Dactylosporangium salmoneum</name>
    <dbReference type="NCBI Taxonomy" id="53361"/>
    <lineage>
        <taxon>Bacteria</taxon>
        <taxon>Bacillati</taxon>
        <taxon>Actinomycetota</taxon>
        <taxon>Actinomycetes</taxon>
        <taxon>Micromonosporales</taxon>
        <taxon>Micromonosporaceae</taxon>
        <taxon>Dactylosporangium</taxon>
    </lineage>
</organism>
<feature type="compositionally biased region" description="Polar residues" evidence="1">
    <location>
        <begin position="46"/>
        <end position="57"/>
    </location>
</feature>